<feature type="compositionally biased region" description="Acidic residues" evidence="1">
    <location>
        <begin position="129"/>
        <end position="144"/>
    </location>
</feature>
<gene>
    <name evidence="2" type="ORF">ACFPFO_16520</name>
</gene>
<dbReference type="AlphaFoldDB" id="A0ABD5QI15"/>
<evidence type="ECO:0000256" key="1">
    <source>
        <dbReference type="SAM" id="MobiDB-lite"/>
    </source>
</evidence>
<reference evidence="2 3" key="1">
    <citation type="journal article" date="2019" name="Int. J. Syst. Evol. Microbiol.">
        <title>The Global Catalogue of Microorganisms (GCM) 10K type strain sequencing project: providing services to taxonomists for standard genome sequencing and annotation.</title>
        <authorList>
            <consortium name="The Broad Institute Genomics Platform"/>
            <consortium name="The Broad Institute Genome Sequencing Center for Infectious Disease"/>
            <person name="Wu L."/>
            <person name="Ma J."/>
        </authorList>
    </citation>
    <scope>NUCLEOTIDE SEQUENCE [LARGE SCALE GENOMIC DNA]</scope>
    <source>
        <strain evidence="2 3">CGMCC 1.15824</strain>
    </source>
</reference>
<evidence type="ECO:0000313" key="2">
    <source>
        <dbReference type="EMBL" id="MFC4989328.1"/>
    </source>
</evidence>
<feature type="region of interest" description="Disordered" evidence="1">
    <location>
        <begin position="30"/>
        <end position="160"/>
    </location>
</feature>
<proteinExistence type="predicted"/>
<name>A0ABD5QI15_9EURY</name>
<accession>A0ABD5QI15</accession>
<evidence type="ECO:0008006" key="4">
    <source>
        <dbReference type="Google" id="ProtNLM"/>
    </source>
</evidence>
<feature type="compositionally biased region" description="Acidic residues" evidence="1">
    <location>
        <begin position="45"/>
        <end position="92"/>
    </location>
</feature>
<dbReference type="EMBL" id="JBHSJG010000047">
    <property type="protein sequence ID" value="MFC4989328.1"/>
    <property type="molecule type" value="Genomic_DNA"/>
</dbReference>
<dbReference type="RefSeq" id="WP_224829218.1">
    <property type="nucleotide sequence ID" value="NZ_JAIVEF010000017.1"/>
</dbReference>
<dbReference type="PROSITE" id="PS51257">
    <property type="entry name" value="PROKAR_LIPOPROTEIN"/>
    <property type="match status" value="1"/>
</dbReference>
<comment type="caution">
    <text evidence="2">The sequence shown here is derived from an EMBL/GenBank/DDBJ whole genome shotgun (WGS) entry which is preliminary data.</text>
</comment>
<organism evidence="2 3">
    <name type="scientific">Saliphagus infecundisoli</name>
    <dbReference type="NCBI Taxonomy" id="1849069"/>
    <lineage>
        <taxon>Archaea</taxon>
        <taxon>Methanobacteriati</taxon>
        <taxon>Methanobacteriota</taxon>
        <taxon>Stenosarchaea group</taxon>
        <taxon>Halobacteria</taxon>
        <taxon>Halobacteriales</taxon>
        <taxon>Natrialbaceae</taxon>
        <taxon>Saliphagus</taxon>
    </lineage>
</organism>
<keyword evidence="3" id="KW-1185">Reference proteome</keyword>
<feature type="compositionally biased region" description="Polar residues" evidence="1">
    <location>
        <begin position="114"/>
        <end position="128"/>
    </location>
</feature>
<feature type="compositionally biased region" description="Acidic residues" evidence="1">
    <location>
        <begin position="98"/>
        <end position="113"/>
    </location>
</feature>
<sequence length="257" mass="27772">MDRRELLATGGVSLIAIAGCLGSYEVARQSSLMPDGGNSGSGSNDDSDEAGLQPSDDDDGPLADIDDGEDDSPLEGDENSENESEPVPEDNESNNSDEPYEPDDGPLLDDVNETDSNQTRGNETNEAGESSENEPEVNGSDENETGGNESGDVPDDRPEDPIEHVTWIETDYEILETEYGDSEVIILGEIRNETGYDLSYLRVGGQGYLNSELVTENSIEIAGLAAGDTLTVEIPLYVEPEAIDEYRYGVWEAEYEE</sequence>
<dbReference type="Proteomes" id="UP001595925">
    <property type="component" value="Unassembled WGS sequence"/>
</dbReference>
<evidence type="ECO:0000313" key="3">
    <source>
        <dbReference type="Proteomes" id="UP001595925"/>
    </source>
</evidence>
<protein>
    <recommendedName>
        <fullName evidence="4">DUF4352 domain-containing protein</fullName>
    </recommendedName>
</protein>